<dbReference type="SUPFAM" id="SSF47413">
    <property type="entry name" value="lambda repressor-like DNA-binding domains"/>
    <property type="match status" value="1"/>
</dbReference>
<dbReference type="GO" id="GO:0003677">
    <property type="term" value="F:DNA binding"/>
    <property type="evidence" value="ECO:0007669"/>
    <property type="project" value="InterPro"/>
</dbReference>
<evidence type="ECO:0000313" key="2">
    <source>
        <dbReference type="EMBL" id="VAW66366.1"/>
    </source>
</evidence>
<dbReference type="PROSITE" id="PS50943">
    <property type="entry name" value="HTH_CROC1"/>
    <property type="match status" value="1"/>
</dbReference>
<dbReference type="SMART" id="SM00530">
    <property type="entry name" value="HTH_XRE"/>
    <property type="match status" value="1"/>
</dbReference>
<organism evidence="2">
    <name type="scientific">hydrothermal vent metagenome</name>
    <dbReference type="NCBI Taxonomy" id="652676"/>
    <lineage>
        <taxon>unclassified sequences</taxon>
        <taxon>metagenomes</taxon>
        <taxon>ecological metagenomes</taxon>
    </lineage>
</organism>
<accession>A0A3B0YDH1</accession>
<feature type="domain" description="HTH cro/C1-type" evidence="1">
    <location>
        <begin position="8"/>
        <end position="67"/>
    </location>
</feature>
<protein>
    <recommendedName>
        <fullName evidence="1">HTH cro/C1-type domain-containing protein</fullName>
    </recommendedName>
</protein>
<dbReference type="EMBL" id="UOFG01000271">
    <property type="protein sequence ID" value="VAW66366.1"/>
    <property type="molecule type" value="Genomic_DNA"/>
</dbReference>
<proteinExistence type="predicted"/>
<dbReference type="Gene3D" id="1.10.260.40">
    <property type="entry name" value="lambda repressor-like DNA-binding domains"/>
    <property type="match status" value="1"/>
</dbReference>
<dbReference type="CDD" id="cd00093">
    <property type="entry name" value="HTH_XRE"/>
    <property type="match status" value="1"/>
</dbReference>
<dbReference type="InterPro" id="IPR001387">
    <property type="entry name" value="Cro/C1-type_HTH"/>
</dbReference>
<dbReference type="InterPro" id="IPR010982">
    <property type="entry name" value="Lambda_DNA-bd_dom_sf"/>
</dbReference>
<reference evidence="2" key="1">
    <citation type="submission" date="2018-06" db="EMBL/GenBank/DDBJ databases">
        <authorList>
            <person name="Zhirakovskaya E."/>
        </authorList>
    </citation>
    <scope>NUCLEOTIDE SEQUENCE</scope>
</reference>
<gene>
    <name evidence="2" type="ORF">MNBD_GAMMA11-1638</name>
</gene>
<name>A0A3B0YDH1_9ZZZZ</name>
<dbReference type="AlphaFoldDB" id="A0A3B0YDH1"/>
<sequence>MNLVGPKVRKIRELQGLTQEELVVRCHLLDWGISRSTLAKIESQVRRVTDEEVVLLSQVLKVDINELYVKIDMG</sequence>
<evidence type="ECO:0000259" key="1">
    <source>
        <dbReference type="PROSITE" id="PS50943"/>
    </source>
</evidence>
<dbReference type="Pfam" id="PF01381">
    <property type="entry name" value="HTH_3"/>
    <property type="match status" value="1"/>
</dbReference>